<dbReference type="AlphaFoldDB" id="A0A066XWE1"/>
<dbReference type="eggNOG" id="ENOG502R6RN">
    <property type="taxonomic scope" value="Eukaryota"/>
</dbReference>
<gene>
    <name evidence="3" type="ORF">CSUB01_02370</name>
</gene>
<dbReference type="InterPro" id="IPR036779">
    <property type="entry name" value="LysM_dom_sf"/>
</dbReference>
<feature type="domain" description="LysM" evidence="2">
    <location>
        <begin position="41"/>
        <end position="91"/>
    </location>
</feature>
<evidence type="ECO:0000313" key="4">
    <source>
        <dbReference type="Proteomes" id="UP000027238"/>
    </source>
</evidence>
<evidence type="ECO:0000313" key="3">
    <source>
        <dbReference type="EMBL" id="KDN72024.1"/>
    </source>
</evidence>
<proteinExistence type="predicted"/>
<protein>
    <recommendedName>
        <fullName evidence="2">LysM domain-containing protein</fullName>
    </recommendedName>
</protein>
<dbReference type="OrthoDB" id="2281372at2759"/>
<dbReference type="OMA" id="IAGYWYC"/>
<reference evidence="4" key="1">
    <citation type="journal article" date="2014" name="Genome Announc.">
        <title>Draft genome sequence of Colletotrichum sublineola, a destructive pathogen of cultivated sorghum.</title>
        <authorList>
            <person name="Baroncelli R."/>
            <person name="Sanz-Martin J.M."/>
            <person name="Rech G.E."/>
            <person name="Sukno S.A."/>
            <person name="Thon M.R."/>
        </authorList>
    </citation>
    <scope>NUCLEOTIDE SEQUENCE [LARGE SCALE GENOMIC DNA]</scope>
    <source>
        <strain evidence="4">TX430BB</strain>
    </source>
</reference>
<dbReference type="Proteomes" id="UP000027238">
    <property type="component" value="Unassembled WGS sequence"/>
</dbReference>
<dbReference type="EMBL" id="JMSE01000064">
    <property type="protein sequence ID" value="KDN72024.1"/>
    <property type="molecule type" value="Genomic_DNA"/>
</dbReference>
<dbReference type="PROSITE" id="PS51782">
    <property type="entry name" value="LYSM"/>
    <property type="match status" value="1"/>
</dbReference>
<evidence type="ECO:0000259" key="2">
    <source>
        <dbReference type="PROSITE" id="PS51782"/>
    </source>
</evidence>
<organism evidence="3 4">
    <name type="scientific">Colletotrichum sublineola</name>
    <name type="common">Sorghum anthracnose fungus</name>
    <dbReference type="NCBI Taxonomy" id="1173701"/>
    <lineage>
        <taxon>Eukaryota</taxon>
        <taxon>Fungi</taxon>
        <taxon>Dikarya</taxon>
        <taxon>Ascomycota</taxon>
        <taxon>Pezizomycotina</taxon>
        <taxon>Sordariomycetes</taxon>
        <taxon>Hypocreomycetidae</taxon>
        <taxon>Glomerellales</taxon>
        <taxon>Glomerellaceae</taxon>
        <taxon>Colletotrichum</taxon>
        <taxon>Colletotrichum graminicola species complex</taxon>
    </lineage>
</organism>
<dbReference type="HOGENOM" id="CLU_2413121_0_0_1"/>
<feature type="signal peptide" evidence="1">
    <location>
        <begin position="1"/>
        <end position="19"/>
    </location>
</feature>
<sequence>MKAINIIAAVLLAPVSVKAVPEKPNHTPNPHVEPMWSDCIEFYQALPNDNCQTLANKNGIDLAEFIGLNRGVGGLSGCSRGNVIAGYWYCVKPSGWE</sequence>
<feature type="chain" id="PRO_5001634457" description="LysM domain-containing protein" evidence="1">
    <location>
        <begin position="20"/>
        <end position="97"/>
    </location>
</feature>
<evidence type="ECO:0000256" key="1">
    <source>
        <dbReference type="SAM" id="SignalP"/>
    </source>
</evidence>
<dbReference type="InterPro" id="IPR018392">
    <property type="entry name" value="LysM"/>
</dbReference>
<accession>A0A066XWE1</accession>
<keyword evidence="4" id="KW-1185">Reference proteome</keyword>
<keyword evidence="1" id="KW-0732">Signal</keyword>
<name>A0A066XWE1_COLSU</name>
<dbReference type="Gene3D" id="3.10.350.10">
    <property type="entry name" value="LysM domain"/>
    <property type="match status" value="1"/>
</dbReference>
<comment type="caution">
    <text evidence="3">The sequence shown here is derived from an EMBL/GenBank/DDBJ whole genome shotgun (WGS) entry which is preliminary data.</text>
</comment>